<gene>
    <name evidence="2" type="ORF">GP486_003749</name>
</gene>
<comment type="caution">
    <text evidence="2">The sequence shown here is derived from an EMBL/GenBank/DDBJ whole genome shotgun (WGS) entry which is preliminary data.</text>
</comment>
<dbReference type="AlphaFoldDB" id="A0A9P8LCG2"/>
<proteinExistence type="predicted"/>
<dbReference type="Proteomes" id="UP000750711">
    <property type="component" value="Unassembled WGS sequence"/>
</dbReference>
<dbReference type="SUPFAM" id="SSF143865">
    <property type="entry name" value="CorA soluble domain-like"/>
    <property type="match status" value="1"/>
</dbReference>
<organism evidence="2 3">
    <name type="scientific">Trichoglossum hirsutum</name>
    <dbReference type="NCBI Taxonomy" id="265104"/>
    <lineage>
        <taxon>Eukaryota</taxon>
        <taxon>Fungi</taxon>
        <taxon>Dikarya</taxon>
        <taxon>Ascomycota</taxon>
        <taxon>Pezizomycotina</taxon>
        <taxon>Geoglossomycetes</taxon>
        <taxon>Geoglossales</taxon>
        <taxon>Geoglossaceae</taxon>
        <taxon>Trichoglossum</taxon>
    </lineage>
</organism>
<sequence>MPQPDYYSELKVPGLELKFVDLDRDDEYVACNRYLRDPETLNFVLDFGTDEAWVAVNVLGNELVGLLAHKRPSALTTRWINIFAPNRQVDVVKALAKHYAFSPRLYGLMCLEPLKPQIVAATEEPPSTTERFKNYARRERQRLRASYDPQSPTAARNPEDPLELRQAAPVSGTKRLDVNHYHIVDGVWHWSSMDYGEKFLCLGYNWLHNVDDGEDENPEEDLKDVPSGRRLWTWLILCDDGATPPSNTFLVQHLSNILGTVISIHEDPFPGQNKLTPDEQTRMNLSIIRRNLLNVFQNLSKAEKARFSSVAEGAISTLHIRKAPGSADGDPSGDSPSLLFYYLFDDWYTTYSLVVRRQHKYGEKLRTLRQELSQKPGLGQLQEIHQIGRQLGVLKRVYTSYKLMIDRIVQGQKPKNKLRQLSRESTSEHYGVHKKGSLNNTSNPVAALGTTLSSSAIVRFQRLGDRVDMYVLSEIQQCLDEKEALVFMVSLIKRELYEDKPQF</sequence>
<dbReference type="InterPro" id="IPR045861">
    <property type="entry name" value="CorA_cytoplasmic_dom"/>
</dbReference>
<accession>A0A9P8LCG2</accession>
<feature type="region of interest" description="Disordered" evidence="1">
    <location>
        <begin position="416"/>
        <end position="442"/>
    </location>
</feature>
<feature type="compositionally biased region" description="Basic and acidic residues" evidence="1">
    <location>
        <begin position="421"/>
        <end position="431"/>
    </location>
</feature>
<evidence type="ECO:0000313" key="2">
    <source>
        <dbReference type="EMBL" id="KAH0559734.1"/>
    </source>
</evidence>
<evidence type="ECO:0000313" key="3">
    <source>
        <dbReference type="Proteomes" id="UP000750711"/>
    </source>
</evidence>
<reference evidence="2" key="1">
    <citation type="submission" date="2021-03" db="EMBL/GenBank/DDBJ databases">
        <title>Comparative genomics and phylogenomic investigation of the class Geoglossomycetes provide insights into ecological specialization and systematics.</title>
        <authorList>
            <person name="Melie T."/>
            <person name="Pirro S."/>
            <person name="Miller A.N."/>
            <person name="Quandt A."/>
        </authorList>
    </citation>
    <scope>NUCLEOTIDE SEQUENCE</scope>
    <source>
        <strain evidence="2">CAQ_001_2017</strain>
    </source>
</reference>
<protein>
    <submittedName>
        <fullName evidence="2">Uncharacterized protein</fullName>
    </submittedName>
</protein>
<feature type="region of interest" description="Disordered" evidence="1">
    <location>
        <begin position="143"/>
        <end position="163"/>
    </location>
</feature>
<keyword evidence="3" id="KW-1185">Reference proteome</keyword>
<evidence type="ECO:0000256" key="1">
    <source>
        <dbReference type="SAM" id="MobiDB-lite"/>
    </source>
</evidence>
<dbReference type="EMBL" id="JAGHQM010000533">
    <property type="protein sequence ID" value="KAH0559734.1"/>
    <property type="molecule type" value="Genomic_DNA"/>
</dbReference>
<name>A0A9P8LCG2_9PEZI</name>